<feature type="transmembrane region" description="Helical" evidence="9">
    <location>
        <begin position="223"/>
        <end position="245"/>
    </location>
</feature>
<dbReference type="SUPFAM" id="SSF81345">
    <property type="entry name" value="ABC transporter involved in vitamin B12 uptake, BtuC"/>
    <property type="match status" value="1"/>
</dbReference>
<organism evidence="10 11">
    <name type="scientific">Rubinisphaera brasiliensis (strain ATCC 49424 / DSM 5305 / JCM 21570 / IAM 15109 / NBRC 103401 / IFAM 1448)</name>
    <name type="common">Planctomyces brasiliensis</name>
    <dbReference type="NCBI Taxonomy" id="756272"/>
    <lineage>
        <taxon>Bacteria</taxon>
        <taxon>Pseudomonadati</taxon>
        <taxon>Planctomycetota</taxon>
        <taxon>Planctomycetia</taxon>
        <taxon>Planctomycetales</taxon>
        <taxon>Planctomycetaceae</taxon>
        <taxon>Rubinisphaera</taxon>
    </lineage>
</organism>
<keyword evidence="5 8" id="KW-0812">Transmembrane</keyword>
<evidence type="ECO:0000256" key="2">
    <source>
        <dbReference type="ARBA" id="ARBA00008034"/>
    </source>
</evidence>
<dbReference type="HOGENOM" id="CLU_028808_0_0_0"/>
<comment type="similarity">
    <text evidence="2 8">Belongs to the ABC-3 integral membrane protein family.</text>
</comment>
<dbReference type="KEGG" id="pbs:Plabr_3440"/>
<sequence>MLGLPYNTTVVLIGTALVGAMAGLVGTFAMLRRRALTGDALAHASLPGVCIGYYLAGGQNLPMQFAGAMATGLVAVWLVRNLPRVSKTRSETAIAGVLSVFFGAGVVLTRMIQNSGKFGGRAGFDAFLFGSPGSLLVQDVYLIAGVCLIVMATLMATFRLSVAVTFDAAFLQSQGVSTRLLDWLHLLLLTTAIVVGLPAIGVVMIVALIITPAATARMCSDRFGVVLGLAAVLGAIASASGAFLSSLDTRVPAGAASVLVATTLFLVTLATRRVVLLRATDFAVSSSPQANGGQ</sequence>
<gene>
    <name evidence="10" type="ordered locus">Plabr_3440</name>
</gene>
<dbReference type="RefSeq" id="WP_013629756.1">
    <property type="nucleotide sequence ID" value="NC_015174.1"/>
</dbReference>
<dbReference type="GO" id="GO:0055085">
    <property type="term" value="P:transmembrane transport"/>
    <property type="evidence" value="ECO:0007669"/>
    <property type="project" value="InterPro"/>
</dbReference>
<evidence type="ECO:0000256" key="9">
    <source>
        <dbReference type="SAM" id="Phobius"/>
    </source>
</evidence>
<dbReference type="OrthoDB" id="9788905at2"/>
<dbReference type="Proteomes" id="UP000006860">
    <property type="component" value="Chromosome"/>
</dbReference>
<evidence type="ECO:0000256" key="3">
    <source>
        <dbReference type="ARBA" id="ARBA00022448"/>
    </source>
</evidence>
<evidence type="ECO:0000256" key="6">
    <source>
        <dbReference type="ARBA" id="ARBA00022989"/>
    </source>
</evidence>
<evidence type="ECO:0000256" key="5">
    <source>
        <dbReference type="ARBA" id="ARBA00022692"/>
    </source>
</evidence>
<dbReference type="InterPro" id="IPR037294">
    <property type="entry name" value="ABC_BtuC-like"/>
</dbReference>
<dbReference type="PANTHER" id="PTHR30477:SF3">
    <property type="entry name" value="METAL TRANSPORT SYSTEM MEMBRANE PROTEIN CT_069-RELATED"/>
    <property type="match status" value="1"/>
</dbReference>
<feature type="transmembrane region" description="Helical" evidence="9">
    <location>
        <begin position="61"/>
        <end position="80"/>
    </location>
</feature>
<evidence type="ECO:0000256" key="8">
    <source>
        <dbReference type="RuleBase" id="RU003943"/>
    </source>
</evidence>
<dbReference type="InterPro" id="IPR001626">
    <property type="entry name" value="ABC_TroCD"/>
</dbReference>
<dbReference type="EMBL" id="CP002546">
    <property type="protein sequence ID" value="ADY61037.1"/>
    <property type="molecule type" value="Genomic_DNA"/>
</dbReference>
<dbReference type="PANTHER" id="PTHR30477">
    <property type="entry name" value="ABC-TRANSPORTER METAL-BINDING PROTEIN"/>
    <property type="match status" value="1"/>
</dbReference>
<keyword evidence="11" id="KW-1185">Reference proteome</keyword>
<feature type="transmembrane region" description="Helical" evidence="9">
    <location>
        <begin position="142"/>
        <end position="166"/>
    </location>
</feature>
<name>F0SM82_RUBBR</name>
<feature type="transmembrane region" description="Helical" evidence="9">
    <location>
        <begin position="251"/>
        <end position="270"/>
    </location>
</feature>
<accession>F0SM82</accession>
<comment type="subcellular location">
    <subcellularLocation>
        <location evidence="1 8">Cell membrane</location>
        <topology evidence="1 8">Multi-pass membrane protein</topology>
    </subcellularLocation>
</comment>
<evidence type="ECO:0000256" key="4">
    <source>
        <dbReference type="ARBA" id="ARBA00022475"/>
    </source>
</evidence>
<dbReference type="GO" id="GO:0010043">
    <property type="term" value="P:response to zinc ion"/>
    <property type="evidence" value="ECO:0007669"/>
    <property type="project" value="TreeGrafter"/>
</dbReference>
<feature type="transmembrane region" description="Helical" evidence="9">
    <location>
        <begin position="186"/>
        <end position="211"/>
    </location>
</feature>
<keyword evidence="6 9" id="KW-1133">Transmembrane helix</keyword>
<feature type="transmembrane region" description="Helical" evidence="9">
    <location>
        <begin position="6"/>
        <end position="29"/>
    </location>
</feature>
<evidence type="ECO:0000256" key="7">
    <source>
        <dbReference type="ARBA" id="ARBA00023136"/>
    </source>
</evidence>
<keyword evidence="3 8" id="KW-0813">Transport</keyword>
<reference evidence="11" key="1">
    <citation type="submission" date="2011-02" db="EMBL/GenBank/DDBJ databases">
        <title>The complete genome of Planctomyces brasiliensis DSM 5305.</title>
        <authorList>
            <person name="Lucas S."/>
            <person name="Copeland A."/>
            <person name="Lapidus A."/>
            <person name="Bruce D."/>
            <person name="Goodwin L."/>
            <person name="Pitluck S."/>
            <person name="Kyrpides N."/>
            <person name="Mavromatis K."/>
            <person name="Pagani I."/>
            <person name="Ivanova N."/>
            <person name="Ovchinnikova G."/>
            <person name="Lu M."/>
            <person name="Detter J.C."/>
            <person name="Han C."/>
            <person name="Land M."/>
            <person name="Hauser L."/>
            <person name="Markowitz V."/>
            <person name="Cheng J.-F."/>
            <person name="Hugenholtz P."/>
            <person name="Woyke T."/>
            <person name="Wu D."/>
            <person name="Tindall B."/>
            <person name="Pomrenke H.G."/>
            <person name="Brambilla E."/>
            <person name="Klenk H.-P."/>
            <person name="Eisen J.A."/>
        </authorList>
    </citation>
    <scope>NUCLEOTIDE SEQUENCE [LARGE SCALE GENOMIC DNA]</scope>
    <source>
        <strain evidence="11">ATCC 49424 / DSM 5305 / JCM 21570 / NBRC 103401 / IFAM 1448</strain>
    </source>
</reference>
<evidence type="ECO:0000256" key="1">
    <source>
        <dbReference type="ARBA" id="ARBA00004651"/>
    </source>
</evidence>
<protein>
    <submittedName>
        <fullName evidence="10">ABC-3 protein</fullName>
    </submittedName>
</protein>
<keyword evidence="7 9" id="KW-0472">Membrane</keyword>
<proteinExistence type="inferred from homology"/>
<evidence type="ECO:0000313" key="11">
    <source>
        <dbReference type="Proteomes" id="UP000006860"/>
    </source>
</evidence>
<dbReference type="Gene3D" id="1.10.3470.10">
    <property type="entry name" value="ABC transporter involved in vitamin B12 uptake, BtuC"/>
    <property type="match status" value="1"/>
</dbReference>
<dbReference type="AlphaFoldDB" id="F0SM82"/>
<dbReference type="STRING" id="756272.Plabr_3440"/>
<dbReference type="Pfam" id="PF00950">
    <property type="entry name" value="ABC-3"/>
    <property type="match status" value="1"/>
</dbReference>
<feature type="transmembrane region" description="Helical" evidence="9">
    <location>
        <begin position="92"/>
        <end position="112"/>
    </location>
</feature>
<evidence type="ECO:0000313" key="10">
    <source>
        <dbReference type="EMBL" id="ADY61037.1"/>
    </source>
</evidence>
<dbReference type="eggNOG" id="COG1108">
    <property type="taxonomic scope" value="Bacteria"/>
</dbReference>
<dbReference type="GO" id="GO:0043190">
    <property type="term" value="C:ATP-binding cassette (ABC) transporter complex"/>
    <property type="evidence" value="ECO:0007669"/>
    <property type="project" value="InterPro"/>
</dbReference>
<keyword evidence="4" id="KW-1003">Cell membrane</keyword>